<dbReference type="InterPro" id="IPR011066">
    <property type="entry name" value="MscS_channel_C_sf"/>
</dbReference>
<evidence type="ECO:0000256" key="8">
    <source>
        <dbReference type="SAM" id="SignalP"/>
    </source>
</evidence>
<dbReference type="InterPro" id="IPR023408">
    <property type="entry name" value="MscS_beta-dom_sf"/>
</dbReference>
<comment type="similarity">
    <text evidence="2">Belongs to the MscS (TC 1.A.23) family.</text>
</comment>
<dbReference type="InterPro" id="IPR011014">
    <property type="entry name" value="MscS_channel_TM-2"/>
</dbReference>
<dbReference type="SUPFAM" id="SSF82861">
    <property type="entry name" value="Mechanosensitive channel protein MscS (YggB), transmembrane region"/>
    <property type="match status" value="1"/>
</dbReference>
<feature type="domain" description="Mechanosensitive ion channel MscS C-terminal" evidence="10">
    <location>
        <begin position="419"/>
        <end position="504"/>
    </location>
</feature>
<evidence type="ECO:0000256" key="2">
    <source>
        <dbReference type="ARBA" id="ARBA00008017"/>
    </source>
</evidence>
<dbReference type="Pfam" id="PF00924">
    <property type="entry name" value="MS_channel_2nd"/>
    <property type="match status" value="1"/>
</dbReference>
<evidence type="ECO:0000256" key="5">
    <source>
        <dbReference type="ARBA" id="ARBA00022989"/>
    </source>
</evidence>
<keyword evidence="12" id="KW-1185">Reference proteome</keyword>
<keyword evidence="3" id="KW-1003">Cell membrane</keyword>
<dbReference type="InterPro" id="IPR049278">
    <property type="entry name" value="MS_channel_C"/>
</dbReference>
<dbReference type="Pfam" id="PF21082">
    <property type="entry name" value="MS_channel_3rd"/>
    <property type="match status" value="1"/>
</dbReference>
<comment type="caution">
    <text evidence="11">The sequence shown here is derived from an EMBL/GenBank/DDBJ whole genome shotgun (WGS) entry which is preliminary data.</text>
</comment>
<evidence type="ECO:0000256" key="3">
    <source>
        <dbReference type="ARBA" id="ARBA00022475"/>
    </source>
</evidence>
<comment type="subcellular location">
    <subcellularLocation>
        <location evidence="1">Cell membrane</location>
        <topology evidence="1">Multi-pass membrane protein</topology>
    </subcellularLocation>
</comment>
<feature type="signal peptide" evidence="8">
    <location>
        <begin position="1"/>
        <end position="20"/>
    </location>
</feature>
<proteinExistence type="inferred from homology"/>
<feature type="transmembrane region" description="Helical" evidence="7">
    <location>
        <begin position="219"/>
        <end position="240"/>
    </location>
</feature>
<dbReference type="SUPFAM" id="SSF50182">
    <property type="entry name" value="Sm-like ribonucleoproteins"/>
    <property type="match status" value="1"/>
</dbReference>
<feature type="transmembrane region" description="Helical" evidence="7">
    <location>
        <begin position="299"/>
        <end position="318"/>
    </location>
</feature>
<dbReference type="Gene3D" id="3.30.70.100">
    <property type="match status" value="1"/>
</dbReference>
<evidence type="ECO:0000256" key="1">
    <source>
        <dbReference type="ARBA" id="ARBA00004651"/>
    </source>
</evidence>
<protein>
    <submittedName>
        <fullName evidence="11">Mechanosensitive ion channel family protein</fullName>
    </submittedName>
</protein>
<dbReference type="PANTHER" id="PTHR43634">
    <property type="entry name" value="OW CONDUCTANCE MECHANOSENSITIVE CHANNEL"/>
    <property type="match status" value="1"/>
</dbReference>
<evidence type="ECO:0000256" key="7">
    <source>
        <dbReference type="SAM" id="Phobius"/>
    </source>
</evidence>
<dbReference type="InterPro" id="IPR006685">
    <property type="entry name" value="MscS_channel_2nd"/>
</dbReference>
<dbReference type="PANTHER" id="PTHR43634:SF2">
    <property type="entry name" value="LOW CONDUCTANCE MECHANOSENSITIVE CHANNEL YNAI"/>
    <property type="match status" value="1"/>
</dbReference>
<evidence type="ECO:0000259" key="9">
    <source>
        <dbReference type="Pfam" id="PF00924"/>
    </source>
</evidence>
<dbReference type="Gene3D" id="1.10.287.1260">
    <property type="match status" value="1"/>
</dbReference>
<evidence type="ECO:0000259" key="10">
    <source>
        <dbReference type="Pfam" id="PF21082"/>
    </source>
</evidence>
<dbReference type="RefSeq" id="WP_346750936.1">
    <property type="nucleotide sequence ID" value="NZ_JAUJEA010000002.1"/>
</dbReference>
<dbReference type="Gene3D" id="2.30.30.60">
    <property type="match status" value="1"/>
</dbReference>
<accession>A0ABT8KJM6</accession>
<keyword evidence="8" id="KW-0732">Signal</keyword>
<sequence length="548" mass="63046">MKRFTLTFFTFIISTIIVMAQVDTQDQEQQTGAQGPGLSTPYNAIYTHFEFLQDYNYHPEIAAQPFIQTGMDPQRAQDLAIKLKHIFDGRIIYLDAHEFPTDPNYVDSVSLKNKYVLSKLIPEIYVVKVGNQWKYSNKTIESIDRLYKETYPYGTDKLLTWLPKIGNDKYLGLYIWQLVGMLILVLISFLIHKIFTFLFEKLISRFFVKLGRKKLAKELIIPVAKPTSLFVVFWLLTILVPALQLPINTYYKYIVLGLKAAQAVFATMVFYYLVDLISEYFKRLAEKTETTLDDQLVPLVRKALKTFVVIVGGFYVLASLNVPIIPVLTGLSIGGLAFALAAQDTIKNFFGSFMIFVDKPFQIGDWITTSDIDGTVEEVGFRSTRVRTFRNSVVYVPNGNLADSTVDNHGLRVFRRFYTQIAITYDTPAPLIQIFVDGLRKIVENHPDTRKDNYHVYLNNMADSSLNVMFYIFFKVPDWGEELRARHEVIMQIIELADELGVRFAFNTQTLHMEEFPGKPSMTPVYTETSEDMRNKMLAFLDKQKKEG</sequence>
<gene>
    <name evidence="11" type="ORF">QQ008_06025</name>
</gene>
<keyword evidence="5 7" id="KW-1133">Transmembrane helix</keyword>
<feature type="chain" id="PRO_5046470087" evidence="8">
    <location>
        <begin position="21"/>
        <end position="548"/>
    </location>
</feature>
<feature type="transmembrane region" description="Helical" evidence="7">
    <location>
        <begin position="260"/>
        <end position="278"/>
    </location>
</feature>
<keyword evidence="6 7" id="KW-0472">Membrane</keyword>
<feature type="transmembrane region" description="Helical" evidence="7">
    <location>
        <begin position="174"/>
        <end position="199"/>
    </location>
</feature>
<feature type="domain" description="Mechanosensitive ion channel MscS" evidence="9">
    <location>
        <begin position="344"/>
        <end position="409"/>
    </location>
</feature>
<dbReference type="InterPro" id="IPR010920">
    <property type="entry name" value="LSM_dom_sf"/>
</dbReference>
<dbReference type="InterPro" id="IPR045042">
    <property type="entry name" value="YnaI-like"/>
</dbReference>
<evidence type="ECO:0000256" key="4">
    <source>
        <dbReference type="ARBA" id="ARBA00022692"/>
    </source>
</evidence>
<organism evidence="11 12">
    <name type="scientific">Splendidivirga corallicola</name>
    <dbReference type="NCBI Taxonomy" id="3051826"/>
    <lineage>
        <taxon>Bacteria</taxon>
        <taxon>Pseudomonadati</taxon>
        <taxon>Bacteroidota</taxon>
        <taxon>Cytophagia</taxon>
        <taxon>Cytophagales</taxon>
        <taxon>Splendidivirgaceae</taxon>
        <taxon>Splendidivirga</taxon>
    </lineage>
</organism>
<evidence type="ECO:0000313" key="12">
    <source>
        <dbReference type="Proteomes" id="UP001172082"/>
    </source>
</evidence>
<name>A0ABT8KJM6_9BACT</name>
<dbReference type="SUPFAM" id="SSF82689">
    <property type="entry name" value="Mechanosensitive channel protein MscS (YggB), C-terminal domain"/>
    <property type="match status" value="1"/>
</dbReference>
<evidence type="ECO:0000313" key="11">
    <source>
        <dbReference type="EMBL" id="MDN5200906.1"/>
    </source>
</evidence>
<evidence type="ECO:0000256" key="6">
    <source>
        <dbReference type="ARBA" id="ARBA00023136"/>
    </source>
</evidence>
<dbReference type="Proteomes" id="UP001172082">
    <property type="component" value="Unassembled WGS sequence"/>
</dbReference>
<reference evidence="11" key="1">
    <citation type="submission" date="2023-06" db="EMBL/GenBank/DDBJ databases">
        <title>Genomic of Parafulvivirga corallium.</title>
        <authorList>
            <person name="Wang G."/>
        </authorList>
    </citation>
    <scope>NUCLEOTIDE SEQUENCE</scope>
    <source>
        <strain evidence="11">BMA10</strain>
    </source>
</reference>
<dbReference type="EMBL" id="JAUJEA010000002">
    <property type="protein sequence ID" value="MDN5200906.1"/>
    <property type="molecule type" value="Genomic_DNA"/>
</dbReference>
<keyword evidence="4 7" id="KW-0812">Transmembrane</keyword>